<evidence type="ECO:0000256" key="1">
    <source>
        <dbReference type="SAM" id="Phobius"/>
    </source>
</evidence>
<feature type="transmembrane region" description="Helical" evidence="1">
    <location>
        <begin position="6"/>
        <end position="33"/>
    </location>
</feature>
<dbReference type="InterPro" id="IPR007418">
    <property type="entry name" value="DUF474"/>
</dbReference>
<accession>A0ABT8T7P2</accession>
<comment type="caution">
    <text evidence="2">The sequence shown here is derived from an EMBL/GenBank/DDBJ whole genome shotgun (WGS) entry which is preliminary data.</text>
</comment>
<dbReference type="RefSeq" id="WP_302244465.1">
    <property type="nucleotide sequence ID" value="NZ_JAULJQ010000006.1"/>
</dbReference>
<gene>
    <name evidence="2" type="ORF">Q2362_06010</name>
</gene>
<feature type="transmembrane region" description="Helical" evidence="1">
    <location>
        <begin position="54"/>
        <end position="76"/>
    </location>
</feature>
<dbReference type="EMBL" id="JAULJQ010000006">
    <property type="protein sequence ID" value="MDO2409652.1"/>
    <property type="molecule type" value="Genomic_DNA"/>
</dbReference>
<keyword evidence="1" id="KW-0472">Membrane</keyword>
<organism evidence="2 3">
    <name type="scientific">Campylobacter magnus</name>
    <dbReference type="NCBI Taxonomy" id="3026462"/>
    <lineage>
        <taxon>Bacteria</taxon>
        <taxon>Pseudomonadati</taxon>
        <taxon>Campylobacterota</taxon>
        <taxon>Epsilonproteobacteria</taxon>
        <taxon>Campylobacterales</taxon>
        <taxon>Campylobacteraceae</taxon>
        <taxon>Campylobacter</taxon>
    </lineage>
</organism>
<dbReference type="PIRSF" id="PIRSF015875">
    <property type="entry name" value="UCP015875"/>
    <property type="match status" value="1"/>
</dbReference>
<feature type="transmembrane region" description="Helical" evidence="1">
    <location>
        <begin position="130"/>
        <end position="148"/>
    </location>
</feature>
<feature type="transmembrane region" description="Helical" evidence="1">
    <location>
        <begin position="96"/>
        <end position="118"/>
    </location>
</feature>
<proteinExistence type="predicted"/>
<sequence>MEVVYPILLIIHLFCAIIFLGYIFCDVVLLGLVRKHLGDSWADKTWSVVSPRASKIMPICLLVLVITGFGMITRYIKFSQGYEAFFGSNLQTLLTIKMILALSIFLAAFSSIFCFYVLKKRTFISKYVHEIAFVLGIFVVLLAKLAFIL</sequence>
<evidence type="ECO:0000313" key="3">
    <source>
        <dbReference type="Proteomes" id="UP001171111"/>
    </source>
</evidence>
<keyword evidence="3" id="KW-1185">Reference proteome</keyword>
<dbReference type="Proteomes" id="UP001171111">
    <property type="component" value="Unassembled WGS sequence"/>
</dbReference>
<keyword evidence="1" id="KW-0812">Transmembrane</keyword>
<name>A0ABT8T7P2_9BACT</name>
<protein>
    <submittedName>
        <fullName evidence="2">Copper resistance protein CopD</fullName>
    </submittedName>
</protein>
<reference evidence="2 3" key="1">
    <citation type="submission" date="2023-06" db="EMBL/GenBank/DDBJ databases">
        <title>Campylobacter magnum sp. nov., isolated from cecal contents of domestic pigs (Sus scrofa domesticus).</title>
        <authorList>
            <person name="Papic B."/>
            <person name="Gruntar I."/>
        </authorList>
    </citation>
    <scope>NUCLEOTIDE SEQUENCE [LARGE SCALE GENOMIC DNA]</scope>
    <source>
        <strain evidence="3">34484-21</strain>
    </source>
</reference>
<keyword evidence="1" id="KW-1133">Transmembrane helix</keyword>
<evidence type="ECO:0000313" key="2">
    <source>
        <dbReference type="EMBL" id="MDO2409652.1"/>
    </source>
</evidence>